<gene>
    <name evidence="1" type="ORF">I4F81_005295</name>
</gene>
<organism evidence="1 2">
    <name type="scientific">Pyropia yezoensis</name>
    <name type="common">Susabi-nori</name>
    <name type="synonym">Porphyra yezoensis</name>
    <dbReference type="NCBI Taxonomy" id="2788"/>
    <lineage>
        <taxon>Eukaryota</taxon>
        <taxon>Rhodophyta</taxon>
        <taxon>Bangiophyceae</taxon>
        <taxon>Bangiales</taxon>
        <taxon>Bangiaceae</taxon>
        <taxon>Pyropia</taxon>
    </lineage>
</organism>
<proteinExistence type="predicted"/>
<keyword evidence="2" id="KW-1185">Reference proteome</keyword>
<evidence type="ECO:0000313" key="2">
    <source>
        <dbReference type="Proteomes" id="UP000798662"/>
    </source>
</evidence>
<comment type="caution">
    <text evidence="1">The sequence shown here is derived from an EMBL/GenBank/DDBJ whole genome shotgun (WGS) entry which is preliminary data.</text>
</comment>
<reference evidence="1" key="1">
    <citation type="submission" date="2019-11" db="EMBL/GenBank/DDBJ databases">
        <title>Nori genome reveals adaptations in red seaweeds to the harsh intertidal environment.</title>
        <authorList>
            <person name="Wang D."/>
            <person name="Mao Y."/>
        </authorList>
    </citation>
    <scope>NUCLEOTIDE SEQUENCE</scope>
    <source>
        <tissue evidence="1">Gametophyte</tissue>
    </source>
</reference>
<sequence>MVGRRRHESSIRQRGGGGLGMGGCAHGGVGWCPQSGGQWQRRQRQRQRRRQRQRQQTPTAAAGAAGHRGWGGGQWCPPHPGPVGREGWWGGGSARRRRSWQQGGRGGAGRGAEKTDGHGLFCFVGPSCGRAATTRARGRPVRRRVLANTRPSTLPHTHTHTHTQRTHVATRTTTCTIEKMKK</sequence>
<dbReference type="EMBL" id="CM020619">
    <property type="protein sequence ID" value="KAK1862728.1"/>
    <property type="molecule type" value="Genomic_DNA"/>
</dbReference>
<dbReference type="Proteomes" id="UP000798662">
    <property type="component" value="Chromosome 2"/>
</dbReference>
<evidence type="ECO:0000313" key="1">
    <source>
        <dbReference type="EMBL" id="KAK1862728.1"/>
    </source>
</evidence>
<accession>A0ACC3BYS3</accession>
<protein>
    <submittedName>
        <fullName evidence="1">Uncharacterized protein</fullName>
    </submittedName>
</protein>
<name>A0ACC3BYS3_PYRYE</name>